<evidence type="ECO:0000256" key="6">
    <source>
        <dbReference type="ARBA" id="ARBA00023002"/>
    </source>
</evidence>
<dbReference type="Proteomes" id="UP001213799">
    <property type="component" value="Unassembled WGS sequence"/>
</dbReference>
<feature type="domain" description="FAD-binding 8" evidence="11">
    <location>
        <begin position="270"/>
        <end position="355"/>
    </location>
</feature>
<feature type="transmembrane region" description="Helical" evidence="9">
    <location>
        <begin position="185"/>
        <end position="205"/>
    </location>
</feature>
<dbReference type="InterPro" id="IPR013121">
    <property type="entry name" value="Fe_red_NAD-bd_6"/>
</dbReference>
<feature type="transmembrane region" description="Helical" evidence="9">
    <location>
        <begin position="150"/>
        <end position="173"/>
    </location>
</feature>
<dbReference type="CDD" id="cd06186">
    <property type="entry name" value="NOX_Duox_like_FAD_NADP"/>
    <property type="match status" value="1"/>
</dbReference>
<reference evidence="13" key="1">
    <citation type="journal article" date="2023" name="IMA Fungus">
        <title>Comparative genomic study of the Penicillium genus elucidates a diverse pangenome and 15 lateral gene transfer events.</title>
        <authorList>
            <person name="Petersen C."/>
            <person name="Sorensen T."/>
            <person name="Nielsen M.R."/>
            <person name="Sondergaard T.E."/>
            <person name="Sorensen J.L."/>
            <person name="Fitzpatrick D.A."/>
            <person name="Frisvad J.C."/>
            <person name="Nielsen K.L."/>
        </authorList>
    </citation>
    <scope>NUCLEOTIDE SEQUENCE</scope>
    <source>
        <strain evidence="13">IBT 12815</strain>
    </source>
</reference>
<dbReference type="SFLD" id="SFLDG01168">
    <property type="entry name" value="Ferric_reductase_subgroup_(FRE"/>
    <property type="match status" value="1"/>
</dbReference>
<comment type="caution">
    <text evidence="13">The sequence shown here is derived from an EMBL/GenBank/DDBJ whole genome shotgun (WGS) entry which is preliminary data.</text>
</comment>
<name>A0AAD6H5S3_9EURO</name>
<feature type="transmembrane region" description="Helical" evidence="9">
    <location>
        <begin position="112"/>
        <end position="129"/>
    </location>
</feature>
<dbReference type="Gene3D" id="3.40.50.80">
    <property type="entry name" value="Nucleotide-binding domain of ferredoxin-NADP reductase (FNR) module"/>
    <property type="match status" value="1"/>
</dbReference>
<evidence type="ECO:0000256" key="4">
    <source>
        <dbReference type="ARBA" id="ARBA00022982"/>
    </source>
</evidence>
<evidence type="ECO:0000256" key="2">
    <source>
        <dbReference type="ARBA" id="ARBA00022448"/>
    </source>
</evidence>
<keyword evidence="8 9" id="KW-0472">Membrane</keyword>
<keyword evidence="7" id="KW-0406">Ion transport</keyword>
<evidence type="ECO:0000256" key="5">
    <source>
        <dbReference type="ARBA" id="ARBA00022989"/>
    </source>
</evidence>
<reference evidence="13" key="2">
    <citation type="submission" date="2023-01" db="EMBL/GenBank/DDBJ databases">
        <authorList>
            <person name="Petersen C."/>
        </authorList>
    </citation>
    <scope>NUCLEOTIDE SEQUENCE</scope>
    <source>
        <strain evidence="13">IBT 12815</strain>
    </source>
</reference>
<sequence>MSDPKAAKAAAKALRLSNNVWSDKYFAIAIGSLMVLFAVYHWSSVIHFYYGRRKNHPTLTRKYRQLQCLLSSSIMGLRADRSLLYIIYWVINLVLALTNLDFTTLINVAKRFGWISVANLVLLVFLALKNTPLAPLTATSYEKLRPLHKVAGYTCIFTSVLHAIVYLSAWSLSGSLSEMKEVHNFAGAIAGFAMVIIGFSTITYFMRGYYELFYMLHIIMFLLIMITIGMHRPKFSTSTVIIIIFTACLWVMDRIIRGAKILWNFFGNSLTITALPNNAIRVKLSRRMHSTPGSHAFLWVPAIRWVESHPFTLLSSNPSEFVIRVYDGFTRDLYKAAQASPGRSLRCSVDGAYGQVPNFKVFDKVVLVAGGSGASFTFAIALDLIETSKKAVKSIDFIWIVRHQESLEWFAQELKQLQSHPEVNVQIYVTRQTGLSGTSSPTSPDSLSEKVSVKDDVVPAEPSLVFSTNDPEKGVEQQSTDTISSSVNRMLSGRPNIGNLIEAAATGSGNLGDRVIVGACGPSELMSTTREAVNNELLNGGPSITLYTEEFEW</sequence>
<evidence type="ECO:0000259" key="12">
    <source>
        <dbReference type="Pfam" id="PF08030"/>
    </source>
</evidence>
<comment type="subcellular location">
    <subcellularLocation>
        <location evidence="1">Membrane</location>
        <topology evidence="1">Multi-pass membrane protein</topology>
    </subcellularLocation>
</comment>
<keyword evidence="6" id="KW-0560">Oxidoreductase</keyword>
<dbReference type="SFLD" id="SFLDS00052">
    <property type="entry name" value="Ferric_Reductase_Domain"/>
    <property type="match status" value="1"/>
</dbReference>
<dbReference type="AlphaFoldDB" id="A0AAD6H5S3"/>
<dbReference type="EMBL" id="JAQJAE010000002">
    <property type="protein sequence ID" value="KAJ5607288.1"/>
    <property type="molecule type" value="Genomic_DNA"/>
</dbReference>
<protein>
    <recommendedName>
        <fullName evidence="15">FAD-binding FR-type domain-containing protein</fullName>
    </recommendedName>
</protein>
<dbReference type="InterPro" id="IPR013112">
    <property type="entry name" value="FAD-bd_8"/>
</dbReference>
<evidence type="ECO:0000256" key="8">
    <source>
        <dbReference type="ARBA" id="ARBA00023136"/>
    </source>
</evidence>
<evidence type="ECO:0000259" key="11">
    <source>
        <dbReference type="Pfam" id="PF08022"/>
    </source>
</evidence>
<dbReference type="GO" id="GO:0000293">
    <property type="term" value="F:ferric-chelate reductase activity"/>
    <property type="evidence" value="ECO:0007669"/>
    <property type="project" value="UniProtKB-ARBA"/>
</dbReference>
<dbReference type="GO" id="GO:0006826">
    <property type="term" value="P:iron ion transport"/>
    <property type="evidence" value="ECO:0007669"/>
    <property type="project" value="TreeGrafter"/>
</dbReference>
<dbReference type="InterPro" id="IPR013130">
    <property type="entry name" value="Fe3_Rdtase_TM_dom"/>
</dbReference>
<keyword evidence="14" id="KW-1185">Reference proteome</keyword>
<feature type="transmembrane region" description="Helical" evidence="9">
    <location>
        <begin position="82"/>
        <end position="100"/>
    </location>
</feature>
<dbReference type="GO" id="GO:0006879">
    <property type="term" value="P:intracellular iron ion homeostasis"/>
    <property type="evidence" value="ECO:0007669"/>
    <property type="project" value="TreeGrafter"/>
</dbReference>
<evidence type="ECO:0000259" key="10">
    <source>
        <dbReference type="Pfam" id="PF01794"/>
    </source>
</evidence>
<keyword evidence="4" id="KW-0249">Electron transport</keyword>
<gene>
    <name evidence="13" type="ORF">N7537_003907</name>
</gene>
<feature type="transmembrane region" description="Helical" evidence="9">
    <location>
        <begin position="235"/>
        <end position="252"/>
    </location>
</feature>
<dbReference type="InterPro" id="IPR039261">
    <property type="entry name" value="FNR_nucleotide-bd"/>
</dbReference>
<dbReference type="PANTHER" id="PTHR32361">
    <property type="entry name" value="FERRIC/CUPRIC REDUCTASE TRANSMEMBRANE COMPONENT"/>
    <property type="match status" value="1"/>
</dbReference>
<dbReference type="Pfam" id="PF08022">
    <property type="entry name" value="FAD_binding_8"/>
    <property type="match status" value="1"/>
</dbReference>
<proteinExistence type="predicted"/>
<dbReference type="InterPro" id="IPR051410">
    <property type="entry name" value="Ferric/Cupric_Reductase"/>
</dbReference>
<evidence type="ECO:0008006" key="15">
    <source>
        <dbReference type="Google" id="ProtNLM"/>
    </source>
</evidence>
<dbReference type="SUPFAM" id="SSF52343">
    <property type="entry name" value="Ferredoxin reductase-like, C-terminal NADP-linked domain"/>
    <property type="match status" value="1"/>
</dbReference>
<feature type="transmembrane region" description="Helical" evidence="9">
    <location>
        <begin position="25"/>
        <end position="50"/>
    </location>
</feature>
<dbReference type="PANTHER" id="PTHR32361:SF9">
    <property type="entry name" value="FERRIC REDUCTASE TRANSMEMBRANE COMPONENT 3-RELATED"/>
    <property type="match status" value="1"/>
</dbReference>
<dbReference type="RefSeq" id="XP_056754713.1">
    <property type="nucleotide sequence ID" value="XM_056894965.1"/>
</dbReference>
<dbReference type="GO" id="GO:0015677">
    <property type="term" value="P:copper ion import"/>
    <property type="evidence" value="ECO:0007669"/>
    <property type="project" value="TreeGrafter"/>
</dbReference>
<evidence type="ECO:0000256" key="7">
    <source>
        <dbReference type="ARBA" id="ARBA00023065"/>
    </source>
</evidence>
<feature type="domain" description="Ferric reductase NAD binding" evidence="12">
    <location>
        <begin position="362"/>
        <end position="534"/>
    </location>
</feature>
<accession>A0AAD6H5S3</accession>
<evidence type="ECO:0000256" key="9">
    <source>
        <dbReference type="SAM" id="Phobius"/>
    </source>
</evidence>
<keyword evidence="5 9" id="KW-1133">Transmembrane helix</keyword>
<evidence type="ECO:0000313" key="13">
    <source>
        <dbReference type="EMBL" id="KAJ5607288.1"/>
    </source>
</evidence>
<evidence type="ECO:0000256" key="3">
    <source>
        <dbReference type="ARBA" id="ARBA00022692"/>
    </source>
</evidence>
<keyword evidence="3 9" id="KW-0812">Transmembrane</keyword>
<evidence type="ECO:0000256" key="1">
    <source>
        <dbReference type="ARBA" id="ARBA00004141"/>
    </source>
</evidence>
<dbReference type="Pfam" id="PF08030">
    <property type="entry name" value="NAD_binding_6"/>
    <property type="match status" value="1"/>
</dbReference>
<feature type="transmembrane region" description="Helical" evidence="9">
    <location>
        <begin position="212"/>
        <end position="229"/>
    </location>
</feature>
<dbReference type="GeneID" id="81585207"/>
<feature type="domain" description="Ferric oxidoreductase" evidence="10">
    <location>
        <begin position="112"/>
        <end position="227"/>
    </location>
</feature>
<organism evidence="13 14">
    <name type="scientific">Penicillium hordei</name>
    <dbReference type="NCBI Taxonomy" id="40994"/>
    <lineage>
        <taxon>Eukaryota</taxon>
        <taxon>Fungi</taxon>
        <taxon>Dikarya</taxon>
        <taxon>Ascomycota</taxon>
        <taxon>Pezizomycotina</taxon>
        <taxon>Eurotiomycetes</taxon>
        <taxon>Eurotiomycetidae</taxon>
        <taxon>Eurotiales</taxon>
        <taxon>Aspergillaceae</taxon>
        <taxon>Penicillium</taxon>
    </lineage>
</organism>
<dbReference type="Pfam" id="PF01794">
    <property type="entry name" value="Ferric_reduct"/>
    <property type="match status" value="1"/>
</dbReference>
<keyword evidence="2" id="KW-0813">Transport</keyword>
<dbReference type="GO" id="GO:0005886">
    <property type="term" value="C:plasma membrane"/>
    <property type="evidence" value="ECO:0007669"/>
    <property type="project" value="TreeGrafter"/>
</dbReference>
<evidence type="ECO:0000313" key="14">
    <source>
        <dbReference type="Proteomes" id="UP001213799"/>
    </source>
</evidence>